<evidence type="ECO:0000259" key="2">
    <source>
        <dbReference type="Pfam" id="PF06259"/>
    </source>
</evidence>
<dbReference type="RefSeq" id="WP_212641369.1">
    <property type="nucleotide sequence ID" value="NZ_CP074132.1"/>
</dbReference>
<dbReference type="SUPFAM" id="SSF53474">
    <property type="entry name" value="alpha/beta-Hydrolases"/>
    <property type="match status" value="1"/>
</dbReference>
<gene>
    <name evidence="3" type="ORF">KGD83_24530</name>
</gene>
<dbReference type="InterPro" id="IPR029058">
    <property type="entry name" value="AB_hydrolase_fold"/>
</dbReference>
<evidence type="ECO:0000256" key="1">
    <source>
        <dbReference type="SAM" id="Coils"/>
    </source>
</evidence>
<reference evidence="4" key="1">
    <citation type="submission" date="2021-05" db="EMBL/GenBank/DDBJ databases">
        <title>Direct Submission.</title>
        <authorList>
            <person name="Li K."/>
            <person name="Gao J."/>
        </authorList>
    </citation>
    <scope>NUCLEOTIDE SEQUENCE [LARGE SCALE GENOMIC DNA]</scope>
    <source>
        <strain evidence="4">HDS12</strain>
    </source>
</reference>
<proteinExistence type="predicted"/>
<organism evidence="3 4">
    <name type="scientific">Nocardiopsis akebiae</name>
    <dbReference type="NCBI Taxonomy" id="2831968"/>
    <lineage>
        <taxon>Bacteria</taxon>
        <taxon>Bacillati</taxon>
        <taxon>Actinomycetota</taxon>
        <taxon>Actinomycetes</taxon>
        <taxon>Streptosporangiales</taxon>
        <taxon>Nocardiopsidaceae</taxon>
        <taxon>Nocardiopsis</taxon>
    </lineage>
</organism>
<protein>
    <submittedName>
        <fullName evidence="3">Alpha/beta hydrolase</fullName>
    </submittedName>
</protein>
<feature type="domain" description="DUF1023" evidence="2">
    <location>
        <begin position="332"/>
        <end position="498"/>
    </location>
</feature>
<feature type="coiled-coil region" evidence="1">
    <location>
        <begin position="250"/>
        <end position="322"/>
    </location>
</feature>
<dbReference type="Proteomes" id="UP000678016">
    <property type="component" value="Chromosome"/>
</dbReference>
<dbReference type="EMBL" id="CP074132">
    <property type="protein sequence ID" value="QUX28370.1"/>
    <property type="molecule type" value="Genomic_DNA"/>
</dbReference>
<keyword evidence="3" id="KW-0378">Hydrolase</keyword>
<evidence type="ECO:0000313" key="3">
    <source>
        <dbReference type="EMBL" id="QUX28370.1"/>
    </source>
</evidence>
<sequence length="555" mass="59523">MSDLSSMSLGLPEDIDADVGAIESGADQLDTVRQNMLGQSEGAHSQFRSSAGEFTDLVAWNIVSSSSRELSSWQEAAASLTYGAAVLRQWGLDIETYRAERAKLETRWEEEKADAEAAVGASEGSGSILGEGTREGLKATQLETLRGELLSEHSGHWETLMEQAEQTEKDLRSGPSQESLERLIESSLLTGSQLTYFGDAVPGMVPEELSGDEHPSVVNLWWTSMTEEEQEQAVRDHPELLRELDGIPAAVRDQLNRDHLDDEIERFEEEIAERDEEIGAAAARGSNGSDAIALAMANDDTLDNQLQELKELRESLEDENADRYLLALNTEGDGRAIVANGNPDTADNVATLVPGTTTTWESINDQVGRGDNLLESASNADPNGSHSVISWIGYDAPNVPEAAFEGRAEDAVSELSGFQDGLRSTHQGLPSHNTVIGHSYGSTVVGHTAQSDAGLDTDEVILVGSPGTNADHVTDLNLPAENVHVSTAENDGITNLTGLTHGMDPTDPEFGANVFESNPGSVGGSWPLGPAHSEYFDPRTKSLLHMGRVIAGQAE</sequence>
<keyword evidence="4" id="KW-1185">Reference proteome</keyword>
<dbReference type="Pfam" id="PF06259">
    <property type="entry name" value="Abhydrolase_8"/>
    <property type="match status" value="1"/>
</dbReference>
<dbReference type="InterPro" id="IPR010427">
    <property type="entry name" value="DUF1023"/>
</dbReference>
<keyword evidence="1" id="KW-0175">Coiled coil</keyword>
<evidence type="ECO:0000313" key="4">
    <source>
        <dbReference type="Proteomes" id="UP000678016"/>
    </source>
</evidence>
<dbReference type="GO" id="GO:0016787">
    <property type="term" value="F:hydrolase activity"/>
    <property type="evidence" value="ECO:0007669"/>
    <property type="project" value="UniProtKB-KW"/>
</dbReference>
<feature type="coiled-coil region" evidence="1">
    <location>
        <begin position="87"/>
        <end position="114"/>
    </location>
</feature>
<accession>A0ABX8C1U7</accession>
<name>A0ABX8C1U7_9ACTN</name>